<organism evidence="1 2">
    <name type="scientific">Hypholoma sublateritium (strain FD-334 SS-4)</name>
    <dbReference type="NCBI Taxonomy" id="945553"/>
    <lineage>
        <taxon>Eukaryota</taxon>
        <taxon>Fungi</taxon>
        <taxon>Dikarya</taxon>
        <taxon>Basidiomycota</taxon>
        <taxon>Agaricomycotina</taxon>
        <taxon>Agaricomycetes</taxon>
        <taxon>Agaricomycetidae</taxon>
        <taxon>Agaricales</taxon>
        <taxon>Agaricineae</taxon>
        <taxon>Strophariaceae</taxon>
        <taxon>Hypholoma</taxon>
    </lineage>
</organism>
<dbReference type="EMBL" id="KN817546">
    <property type="protein sequence ID" value="KJA22986.1"/>
    <property type="molecule type" value="Genomic_DNA"/>
</dbReference>
<protein>
    <submittedName>
        <fullName evidence="1">Uncharacterized protein</fullName>
    </submittedName>
</protein>
<gene>
    <name evidence="1" type="ORF">HYPSUDRAFT_54627</name>
</gene>
<proteinExistence type="predicted"/>
<reference evidence="2" key="1">
    <citation type="submission" date="2014-04" db="EMBL/GenBank/DDBJ databases">
        <title>Evolutionary Origins and Diversification of the Mycorrhizal Mutualists.</title>
        <authorList>
            <consortium name="DOE Joint Genome Institute"/>
            <consortium name="Mycorrhizal Genomics Consortium"/>
            <person name="Kohler A."/>
            <person name="Kuo A."/>
            <person name="Nagy L.G."/>
            <person name="Floudas D."/>
            <person name="Copeland A."/>
            <person name="Barry K.W."/>
            <person name="Cichocki N."/>
            <person name="Veneault-Fourrey C."/>
            <person name="LaButti K."/>
            <person name="Lindquist E.A."/>
            <person name="Lipzen A."/>
            <person name="Lundell T."/>
            <person name="Morin E."/>
            <person name="Murat C."/>
            <person name="Riley R."/>
            <person name="Ohm R."/>
            <person name="Sun H."/>
            <person name="Tunlid A."/>
            <person name="Henrissat B."/>
            <person name="Grigoriev I.V."/>
            <person name="Hibbett D.S."/>
            <person name="Martin F."/>
        </authorList>
    </citation>
    <scope>NUCLEOTIDE SEQUENCE [LARGE SCALE GENOMIC DNA]</scope>
    <source>
        <strain evidence="2">FD-334 SS-4</strain>
    </source>
</reference>
<name>A0A0D2P2N6_HYPSF</name>
<evidence type="ECO:0000313" key="1">
    <source>
        <dbReference type="EMBL" id="KJA22986.1"/>
    </source>
</evidence>
<sequence>MTVRTSEGIEGGILDLSTFDESLRAVPTTTASEVNKKAQSVIDAFASSRKEAATIATRVVVFVAPEVSVEGIPCLRKPGLMYLKLPTSLSLPLVEALFELLDFVVLDIVLDAPETGSADGTEGKPPTSLPEAFFVILGFVFPDGSEAGSTDGTEGRSRLLVARESKAPSRRWWASYCFLETRFPRSIAPMGGHVAPNRGPQVRGPSSMLDICYCVAEAGLSMADYLLGALAPGIASAAATWLSVNVEWKETGLPVRSTMPKSVQALFTPDRDTVRLKNSTEPQMVAIELHH</sequence>
<dbReference type="AlphaFoldDB" id="A0A0D2P2N6"/>
<accession>A0A0D2P2N6</accession>
<evidence type="ECO:0000313" key="2">
    <source>
        <dbReference type="Proteomes" id="UP000054270"/>
    </source>
</evidence>
<keyword evidence="2" id="KW-1185">Reference proteome</keyword>
<dbReference type="Proteomes" id="UP000054270">
    <property type="component" value="Unassembled WGS sequence"/>
</dbReference>